<gene>
    <name evidence="1" type="ORF">QPK24_06110</name>
</gene>
<dbReference type="RefSeq" id="WP_285747054.1">
    <property type="nucleotide sequence ID" value="NZ_CP127162.1"/>
</dbReference>
<reference evidence="1 2" key="1">
    <citation type="submission" date="2023-06" db="EMBL/GenBank/DDBJ databases">
        <title>Paenibacillus polygonum sp. nov., an endophytic bacterium, isolated from Polygonum lapathifolium L. in Nanji Wetland National Nature Reserve, South of Poyang Lake, Jiangxi Province, China.</title>
        <authorList>
            <person name="Yu Z."/>
        </authorList>
    </citation>
    <scope>NUCLEOTIDE SEQUENCE [LARGE SCALE GENOMIC DNA]</scope>
    <source>
        <strain evidence="1 2">C31</strain>
    </source>
</reference>
<accession>A0ABY8X405</accession>
<dbReference type="Proteomes" id="UP001236415">
    <property type="component" value="Chromosome"/>
</dbReference>
<proteinExistence type="predicted"/>
<dbReference type="EMBL" id="CP127162">
    <property type="protein sequence ID" value="WIV20265.1"/>
    <property type="molecule type" value="Genomic_DNA"/>
</dbReference>
<sequence length="118" mass="14351">MKEIEILKNEINRIDGLIEQLMDDHCPNAIEILAYYREHMEVHVIALEEFNNLPCVSSEKFRLNELIKVVENTIHYFTIEYFEDHTEEEFKQQYGLQFTAAMKQWYTFINRFKHYCSH</sequence>
<organism evidence="1 2">
    <name type="scientific">Paenibacillus polygoni</name>
    <dbReference type="NCBI Taxonomy" id="3050112"/>
    <lineage>
        <taxon>Bacteria</taxon>
        <taxon>Bacillati</taxon>
        <taxon>Bacillota</taxon>
        <taxon>Bacilli</taxon>
        <taxon>Bacillales</taxon>
        <taxon>Paenibacillaceae</taxon>
        <taxon>Paenibacillus</taxon>
    </lineage>
</organism>
<protein>
    <submittedName>
        <fullName evidence="1">Uncharacterized protein</fullName>
    </submittedName>
</protein>
<evidence type="ECO:0000313" key="1">
    <source>
        <dbReference type="EMBL" id="WIV20265.1"/>
    </source>
</evidence>
<name>A0ABY8X405_9BACL</name>
<evidence type="ECO:0000313" key="2">
    <source>
        <dbReference type="Proteomes" id="UP001236415"/>
    </source>
</evidence>
<keyword evidence="2" id="KW-1185">Reference proteome</keyword>